<dbReference type="PROSITE" id="PS51542">
    <property type="entry name" value="FYRN"/>
    <property type="match status" value="1"/>
</dbReference>
<dbReference type="GO" id="GO:0005634">
    <property type="term" value="C:nucleus"/>
    <property type="evidence" value="ECO:0007669"/>
    <property type="project" value="UniProtKB-SubCell"/>
</dbReference>
<dbReference type="Proteomes" id="UP000515123">
    <property type="component" value="Linkage group 14"/>
</dbReference>
<feature type="compositionally biased region" description="Basic and acidic residues" evidence="11">
    <location>
        <begin position="26"/>
        <end position="40"/>
    </location>
</feature>
<keyword evidence="9" id="KW-0804">Transcription</keyword>
<evidence type="ECO:0000256" key="2">
    <source>
        <dbReference type="ARBA" id="ARBA00004123"/>
    </source>
</evidence>
<dbReference type="InterPro" id="IPR003347">
    <property type="entry name" value="JmjC_dom"/>
</dbReference>
<name>A0A6P5GBW6_ANACO</name>
<dbReference type="GO" id="GO:0046872">
    <property type="term" value="F:metal ion binding"/>
    <property type="evidence" value="ECO:0007669"/>
    <property type="project" value="UniProtKB-KW"/>
</dbReference>
<dbReference type="PROSITE" id="PS51543">
    <property type="entry name" value="FYRC"/>
    <property type="match status" value="1"/>
</dbReference>
<reference evidence="15 16" key="2">
    <citation type="submission" date="2025-04" db="UniProtKB">
        <authorList>
            <consortium name="RefSeq"/>
        </authorList>
    </citation>
    <scope>IDENTIFICATION</scope>
    <source>
        <tissue evidence="15 16">Leaf</tissue>
    </source>
</reference>
<keyword evidence="14" id="KW-1185">Reference proteome</keyword>
<feature type="compositionally biased region" description="Polar residues" evidence="11">
    <location>
        <begin position="1"/>
        <end position="18"/>
    </location>
</feature>
<dbReference type="RefSeq" id="XP_020102837.1">
    <property type="nucleotide sequence ID" value="XM_020247248.1"/>
</dbReference>
<dbReference type="RefSeq" id="XP_020102835.1">
    <property type="nucleotide sequence ID" value="XM_020247246.1"/>
</dbReference>
<evidence type="ECO:0000313" key="17">
    <source>
        <dbReference type="RefSeq" id="XP_020102837.1"/>
    </source>
</evidence>
<keyword evidence="5" id="KW-0223">Dioxygenase</keyword>
<dbReference type="Pfam" id="PF05964">
    <property type="entry name" value="FYRN"/>
    <property type="match status" value="1"/>
</dbReference>
<keyword evidence="4" id="KW-0156">Chromatin regulator</keyword>
<dbReference type="Pfam" id="PF05965">
    <property type="entry name" value="FYRC"/>
    <property type="match status" value="1"/>
</dbReference>
<evidence type="ECO:0000256" key="1">
    <source>
        <dbReference type="ARBA" id="ARBA00001954"/>
    </source>
</evidence>
<dbReference type="InterPro" id="IPR003888">
    <property type="entry name" value="FYrich_N"/>
</dbReference>
<dbReference type="OrthoDB" id="1678912at2759"/>
<feature type="compositionally biased region" description="Basic residues" evidence="11">
    <location>
        <begin position="214"/>
        <end position="239"/>
    </location>
</feature>
<dbReference type="Gene3D" id="2.60.120.650">
    <property type="entry name" value="Cupin"/>
    <property type="match status" value="1"/>
</dbReference>
<keyword evidence="3" id="KW-0479">Metal-binding</keyword>
<dbReference type="SUPFAM" id="SSF51197">
    <property type="entry name" value="Clavaminate synthase-like"/>
    <property type="match status" value="1"/>
</dbReference>
<dbReference type="PROSITE" id="PS51184">
    <property type="entry name" value="JMJC"/>
    <property type="match status" value="1"/>
</dbReference>
<dbReference type="FunFam" id="3.30.160.360:FF:000005">
    <property type="entry name" value="Putative lysine-specific demethylase JMJ16"/>
    <property type="match status" value="1"/>
</dbReference>
<evidence type="ECO:0000256" key="8">
    <source>
        <dbReference type="ARBA" id="ARBA00023015"/>
    </source>
</evidence>
<feature type="domain" description="JmjC" evidence="13">
    <location>
        <begin position="356"/>
        <end position="522"/>
    </location>
</feature>
<feature type="region of interest" description="Disordered" evidence="11">
    <location>
        <begin position="210"/>
        <end position="254"/>
    </location>
</feature>
<organism evidence="15">
    <name type="scientific">Ananas comosus</name>
    <name type="common">Pineapple</name>
    <name type="synonym">Ananas ananas</name>
    <dbReference type="NCBI Taxonomy" id="4615"/>
    <lineage>
        <taxon>Eukaryota</taxon>
        <taxon>Viridiplantae</taxon>
        <taxon>Streptophyta</taxon>
        <taxon>Embryophyta</taxon>
        <taxon>Tracheophyta</taxon>
        <taxon>Spermatophyta</taxon>
        <taxon>Magnoliopsida</taxon>
        <taxon>Liliopsida</taxon>
        <taxon>Poales</taxon>
        <taxon>Bromeliaceae</taxon>
        <taxon>Bromelioideae</taxon>
        <taxon>Ananas</taxon>
    </lineage>
</organism>
<dbReference type="AlphaFoldDB" id="A0A6P5GBW6"/>
<dbReference type="InterPro" id="IPR003889">
    <property type="entry name" value="FYrich_C"/>
</dbReference>
<dbReference type="PANTHER" id="PTHR10694:SF113">
    <property type="entry name" value="PROTEIN JUMONJI"/>
    <property type="match status" value="1"/>
</dbReference>
<dbReference type="GeneID" id="109720261"/>
<dbReference type="Gene3D" id="3.30.160.360">
    <property type="match status" value="1"/>
</dbReference>
<reference evidence="14" key="1">
    <citation type="journal article" date="2015" name="Nat. Genet.">
        <title>The pineapple genome and the evolution of CAM photosynthesis.</title>
        <authorList>
            <person name="Ming R."/>
            <person name="VanBuren R."/>
            <person name="Wai C.M."/>
            <person name="Tang H."/>
            <person name="Schatz M.C."/>
            <person name="Bowers J.E."/>
            <person name="Lyons E."/>
            <person name="Wang M.L."/>
            <person name="Chen J."/>
            <person name="Biggers E."/>
            <person name="Zhang J."/>
            <person name="Huang L."/>
            <person name="Zhang L."/>
            <person name="Miao W."/>
            <person name="Zhang J."/>
            <person name="Ye Z."/>
            <person name="Miao C."/>
            <person name="Lin Z."/>
            <person name="Wang H."/>
            <person name="Zhou H."/>
            <person name="Yim W.C."/>
            <person name="Priest H.D."/>
            <person name="Zheng C."/>
            <person name="Woodhouse M."/>
            <person name="Edger P.P."/>
            <person name="Guyot R."/>
            <person name="Guo H.B."/>
            <person name="Guo H."/>
            <person name="Zheng G."/>
            <person name="Singh R."/>
            <person name="Sharma A."/>
            <person name="Min X."/>
            <person name="Zheng Y."/>
            <person name="Lee H."/>
            <person name="Gurtowski J."/>
            <person name="Sedlazeck F.J."/>
            <person name="Harkess A."/>
            <person name="McKain M.R."/>
            <person name="Liao Z."/>
            <person name="Fang J."/>
            <person name="Liu J."/>
            <person name="Zhang X."/>
            <person name="Zhang Q."/>
            <person name="Hu W."/>
            <person name="Qin Y."/>
            <person name="Wang K."/>
            <person name="Chen L.Y."/>
            <person name="Shirley N."/>
            <person name="Lin Y.R."/>
            <person name="Liu L.Y."/>
            <person name="Hernandez A.G."/>
            <person name="Wright C.L."/>
            <person name="Bulone V."/>
            <person name="Tuskan G.A."/>
            <person name="Heath K."/>
            <person name="Zee F."/>
            <person name="Moore P.H."/>
            <person name="Sunkar R."/>
            <person name="Leebens-Mack J.H."/>
            <person name="Mockler T."/>
            <person name="Bennetzen J.L."/>
            <person name="Freeling M."/>
            <person name="Sankoff D."/>
            <person name="Paterson A.H."/>
            <person name="Zhu X."/>
            <person name="Yang X."/>
            <person name="Smith J.A."/>
            <person name="Cushman J.C."/>
            <person name="Paull R.E."/>
            <person name="Yu Q."/>
        </authorList>
    </citation>
    <scope>NUCLEOTIDE SEQUENCE [LARGE SCALE GENOMIC DNA]</scope>
    <source>
        <strain evidence="14">cv. F153</strain>
    </source>
</reference>
<evidence type="ECO:0000256" key="3">
    <source>
        <dbReference type="ARBA" id="ARBA00022723"/>
    </source>
</evidence>
<evidence type="ECO:0000313" key="19">
    <source>
        <dbReference type="RefSeq" id="XP_020102839.1"/>
    </source>
</evidence>
<dbReference type="PANTHER" id="PTHR10694">
    <property type="entry name" value="LYSINE-SPECIFIC DEMETHYLASE"/>
    <property type="match status" value="1"/>
</dbReference>
<evidence type="ECO:0000313" key="14">
    <source>
        <dbReference type="Proteomes" id="UP000515123"/>
    </source>
</evidence>
<dbReference type="PROSITE" id="PS51183">
    <property type="entry name" value="JMJN"/>
    <property type="match status" value="1"/>
</dbReference>
<evidence type="ECO:0000256" key="4">
    <source>
        <dbReference type="ARBA" id="ARBA00022853"/>
    </source>
</evidence>
<evidence type="ECO:0000256" key="6">
    <source>
        <dbReference type="ARBA" id="ARBA00023002"/>
    </source>
</evidence>
<evidence type="ECO:0000259" key="13">
    <source>
        <dbReference type="PROSITE" id="PS51184"/>
    </source>
</evidence>
<dbReference type="Pfam" id="PF02928">
    <property type="entry name" value="zf-C5HC2"/>
    <property type="match status" value="1"/>
</dbReference>
<dbReference type="RefSeq" id="XP_020102839.1">
    <property type="nucleotide sequence ID" value="XM_020247250.1"/>
</dbReference>
<dbReference type="RefSeq" id="XP_020102838.1">
    <property type="nucleotide sequence ID" value="XM_020247249.1"/>
</dbReference>
<feature type="region of interest" description="Disordered" evidence="11">
    <location>
        <begin position="89"/>
        <end position="129"/>
    </location>
</feature>
<evidence type="ECO:0000313" key="15">
    <source>
        <dbReference type="RefSeq" id="XP_020102835.1"/>
    </source>
</evidence>
<dbReference type="SMART" id="SM00542">
    <property type="entry name" value="FYRC"/>
    <property type="match status" value="1"/>
</dbReference>
<evidence type="ECO:0000256" key="9">
    <source>
        <dbReference type="ARBA" id="ARBA00023163"/>
    </source>
</evidence>
<evidence type="ECO:0000256" key="11">
    <source>
        <dbReference type="SAM" id="MobiDB-lite"/>
    </source>
</evidence>
<protein>
    <submittedName>
        <fullName evidence="15 16">Lysine-specific demethylase JMJ18-like</fullName>
    </submittedName>
</protein>
<feature type="region of interest" description="Disordered" evidence="11">
    <location>
        <begin position="26"/>
        <end position="69"/>
    </location>
</feature>
<keyword evidence="7" id="KW-0408">Iron</keyword>
<dbReference type="RefSeq" id="XP_020102836.1">
    <property type="nucleotide sequence ID" value="XM_020247247.1"/>
</dbReference>
<gene>
    <name evidence="15 16 17 18 19" type="primary">LOC109720261</name>
</gene>
<sequence length="1085" mass="122702">MGTQCAPQSMGLPSQETIPQEMEVDFSKEVDYREDPESAKLDSGSCPEATVNPSTQTTGESGGCSEVKVKRSSRRKADIYYGIFDLSSDEDLDSEKPSKDRSSRNSKQSNDAITSPRKAKREKSSSKWRLDEARRPLIDEAPVFYPTEEEFKDTLGYIATLRSKAEKYGICRIIPPSSWKPPCPLKEKCFWGCAAFTTRVQQVDKLQNREPMTKRSKNRCQRRKKRRKRLRFGMTRRRNSSNASENNDCATSDTEEKFGFQSGSDFTLESFEKYAAEFKEKYFGINATSQNSVRDDKEIPQEPWQPSVEEIEGEYWRIVEEPTEEIEVHYGADLDTGMFGSGFQKASPSNKSESDPYVVSGWNLNNLPRLPGSVLSFEKEDISGVLVPWLYVGMCFSSFCWHVEDHHLYSLNYMHFGDSKVWYGVPGNDAVKLEEAMRKHLPELFEEQPDLLHELVTQLSPSVLKSEGVPVYRAIQNPGEFILTFPRAYHSGFNCGFNCAEAVNVAPVDWLPHGQCAVELYREQHRKTSLSHDKLLLGVVREAVKEHLQPSSLHNRWRSACGKNGVLTEAFKTRVQMEQKAREGLSCLSRFKKMDKDYDSSSERECFSCFYDLHLSAAGCECSPSRFACLNHASLLCSCEPTKRFMFFRHDIDELNSIVAALEGDLSTLKLRGSTLKLDDFQHREVGKCEERNGRFPDLNMETPECSSQQKKNISLAKEEQGCSPGVPKPACSSNSMVMGVNDRNVDKSFMEYEQLGISNYLIRSSSECGSSMSLNHSSELASPCRFPIRNSNEASCSRDSERPRKSSSKLFGVDLQRNGQLSQPVKAPSNQLKEISRICEIPKYFVEPLEFGTAMYRKNWYSKQAIFPKGFKSRVLFFSVLNPAETCSYISEVLDAGLLGPLFKVTVEEHPEVSFTHSSALQCWELVRERLNEAIIKHRSLGNTNLPPLQTPDSVNGLEMFGFLSPLIVQVVEALDPYHQCTEYWMSKSITSSAPKSTDRKELSPGNTQKLFGVHLTKTEQNNLDVNTNSSVEEVQNILGGLFKKANREELKMMHKIFCGGSGSSSWRVAFATLLEEIKKDVDK</sequence>
<evidence type="ECO:0000259" key="12">
    <source>
        <dbReference type="PROSITE" id="PS51183"/>
    </source>
</evidence>
<dbReference type="Pfam" id="PF02373">
    <property type="entry name" value="JmjC"/>
    <property type="match status" value="1"/>
</dbReference>
<keyword evidence="6" id="KW-0560">Oxidoreductase</keyword>
<dbReference type="InterPro" id="IPR004198">
    <property type="entry name" value="Znf_C5HC2"/>
</dbReference>
<proteinExistence type="predicted"/>
<keyword evidence="10" id="KW-0539">Nucleus</keyword>
<accession>A0A6P5GBW6</accession>
<feature type="region of interest" description="Disordered" evidence="11">
    <location>
        <begin position="1"/>
        <end position="20"/>
    </location>
</feature>
<dbReference type="GO" id="GO:0000785">
    <property type="term" value="C:chromatin"/>
    <property type="evidence" value="ECO:0007669"/>
    <property type="project" value="TreeGrafter"/>
</dbReference>
<feature type="domain" description="JmjN" evidence="12">
    <location>
        <begin position="141"/>
        <end position="182"/>
    </location>
</feature>
<evidence type="ECO:0000313" key="18">
    <source>
        <dbReference type="RefSeq" id="XP_020102838.1"/>
    </source>
</evidence>
<dbReference type="Pfam" id="PF02375">
    <property type="entry name" value="JmjN"/>
    <property type="match status" value="1"/>
</dbReference>
<comment type="cofactor">
    <cofactor evidence="1">
        <name>Fe(2+)</name>
        <dbReference type="ChEBI" id="CHEBI:29033"/>
    </cofactor>
</comment>
<dbReference type="SMART" id="SM00541">
    <property type="entry name" value="FYRN"/>
    <property type="match status" value="1"/>
</dbReference>
<dbReference type="SMART" id="SM00545">
    <property type="entry name" value="JmjN"/>
    <property type="match status" value="1"/>
</dbReference>
<comment type="subcellular location">
    <subcellularLocation>
        <location evidence="2">Nucleus</location>
    </subcellularLocation>
</comment>
<evidence type="ECO:0000256" key="5">
    <source>
        <dbReference type="ARBA" id="ARBA00022964"/>
    </source>
</evidence>
<dbReference type="InterPro" id="IPR003349">
    <property type="entry name" value="JmjN"/>
</dbReference>
<keyword evidence="8" id="KW-0805">Transcription regulation</keyword>
<evidence type="ECO:0000313" key="16">
    <source>
        <dbReference type="RefSeq" id="XP_020102836.1"/>
    </source>
</evidence>
<dbReference type="GO" id="GO:0034647">
    <property type="term" value="F:histone H3K4me/H3K4me2/H3K4me3 demethylase activity"/>
    <property type="evidence" value="ECO:0007669"/>
    <property type="project" value="TreeGrafter"/>
</dbReference>
<dbReference type="SMART" id="SM00558">
    <property type="entry name" value="JmjC"/>
    <property type="match status" value="1"/>
</dbReference>
<feature type="compositionally biased region" description="Basic and acidic residues" evidence="11">
    <location>
        <begin position="94"/>
        <end position="103"/>
    </location>
</feature>
<dbReference type="GO" id="GO:0045814">
    <property type="term" value="P:negative regulation of gene expression, epigenetic"/>
    <property type="evidence" value="ECO:0007669"/>
    <property type="project" value="UniProtKB-ARBA"/>
</dbReference>
<evidence type="ECO:0000256" key="10">
    <source>
        <dbReference type="ARBA" id="ARBA00023242"/>
    </source>
</evidence>
<evidence type="ECO:0000256" key="7">
    <source>
        <dbReference type="ARBA" id="ARBA00023004"/>
    </source>
</evidence>